<organism evidence="4 5">
    <name type="scientific">Aphanomyces stellatus</name>
    <dbReference type="NCBI Taxonomy" id="120398"/>
    <lineage>
        <taxon>Eukaryota</taxon>
        <taxon>Sar</taxon>
        <taxon>Stramenopiles</taxon>
        <taxon>Oomycota</taxon>
        <taxon>Saprolegniomycetes</taxon>
        <taxon>Saprolegniales</taxon>
        <taxon>Verrucalvaceae</taxon>
        <taxon>Aphanomyces</taxon>
    </lineage>
</organism>
<reference evidence="3" key="2">
    <citation type="submission" date="2019-06" db="EMBL/GenBank/DDBJ databases">
        <title>Genomics analysis of Aphanomyces spp. identifies a new class of oomycete effector associated with host adaptation.</title>
        <authorList>
            <person name="Gaulin E."/>
        </authorList>
    </citation>
    <scope>NUCLEOTIDE SEQUENCE</scope>
    <source>
        <strain evidence="3">CBS 578.67</strain>
    </source>
</reference>
<gene>
    <name evidence="4" type="primary">Aste57867_1648</name>
    <name evidence="3" type="ORF">As57867_001646</name>
    <name evidence="4" type="ORF">ASTE57867_1648</name>
</gene>
<dbReference type="InterPro" id="IPR018247">
    <property type="entry name" value="EF_Hand_1_Ca_BS"/>
</dbReference>
<protein>
    <submittedName>
        <fullName evidence="4">Aste57867_1648 protein</fullName>
    </submittedName>
</protein>
<sequence length="195" mass="22172">MGRLQAYFAEVEHHLGSARTIYTELAFLPPVSLDCKRGLATVLKESGSLRFFQEKHDQAHAMWTEACLLYEEIGDGAAVGDMRKKLDKLHLMDEVTIFTKTLLERTGENHERDAIFKAFTKFDKDNSGEMDASEFSALSVELGTFPALSADEIKEAFDQLDSSADNRISFAEFWVWWCTDERQAFLSKHKPKPRG</sequence>
<dbReference type="Proteomes" id="UP000332933">
    <property type="component" value="Unassembled WGS sequence"/>
</dbReference>
<dbReference type="SUPFAM" id="SSF47473">
    <property type="entry name" value="EF-hand"/>
    <property type="match status" value="1"/>
</dbReference>
<dbReference type="CDD" id="cd00051">
    <property type="entry name" value="EFh"/>
    <property type="match status" value="1"/>
</dbReference>
<evidence type="ECO:0000313" key="3">
    <source>
        <dbReference type="EMBL" id="KAF0718504.1"/>
    </source>
</evidence>
<dbReference type="PROSITE" id="PS50222">
    <property type="entry name" value="EF_HAND_2"/>
    <property type="match status" value="2"/>
</dbReference>
<dbReference type="InterPro" id="IPR011992">
    <property type="entry name" value="EF-hand-dom_pair"/>
</dbReference>
<name>A0A485K6Y2_9STRA</name>
<dbReference type="PROSITE" id="PS00018">
    <property type="entry name" value="EF_HAND_1"/>
    <property type="match status" value="2"/>
</dbReference>
<feature type="domain" description="EF-hand" evidence="2">
    <location>
        <begin position="110"/>
        <end position="145"/>
    </location>
</feature>
<reference evidence="4 5" key="1">
    <citation type="submission" date="2019-03" db="EMBL/GenBank/DDBJ databases">
        <authorList>
            <person name="Gaulin E."/>
            <person name="Dumas B."/>
        </authorList>
    </citation>
    <scope>NUCLEOTIDE SEQUENCE [LARGE SCALE GENOMIC DNA]</scope>
    <source>
        <strain evidence="4">CBS 568.67</strain>
    </source>
</reference>
<evidence type="ECO:0000256" key="1">
    <source>
        <dbReference type="ARBA" id="ARBA00022837"/>
    </source>
</evidence>
<dbReference type="EMBL" id="CAADRA010000143">
    <property type="protein sequence ID" value="VFT78861.1"/>
    <property type="molecule type" value="Genomic_DNA"/>
</dbReference>
<dbReference type="GO" id="GO:0005509">
    <property type="term" value="F:calcium ion binding"/>
    <property type="evidence" value="ECO:0007669"/>
    <property type="project" value="InterPro"/>
</dbReference>
<evidence type="ECO:0000259" key="2">
    <source>
        <dbReference type="PROSITE" id="PS50222"/>
    </source>
</evidence>
<keyword evidence="5" id="KW-1185">Reference proteome</keyword>
<evidence type="ECO:0000313" key="4">
    <source>
        <dbReference type="EMBL" id="VFT78861.1"/>
    </source>
</evidence>
<dbReference type="AlphaFoldDB" id="A0A485K6Y2"/>
<dbReference type="Gene3D" id="1.10.238.10">
    <property type="entry name" value="EF-hand"/>
    <property type="match status" value="1"/>
</dbReference>
<feature type="domain" description="EF-hand" evidence="2">
    <location>
        <begin position="148"/>
        <end position="183"/>
    </location>
</feature>
<dbReference type="InterPro" id="IPR002048">
    <property type="entry name" value="EF_hand_dom"/>
</dbReference>
<dbReference type="OrthoDB" id="26525at2759"/>
<proteinExistence type="predicted"/>
<accession>A0A485K6Y2</accession>
<dbReference type="Pfam" id="PF13499">
    <property type="entry name" value="EF-hand_7"/>
    <property type="match status" value="1"/>
</dbReference>
<evidence type="ECO:0000313" key="5">
    <source>
        <dbReference type="Proteomes" id="UP000332933"/>
    </source>
</evidence>
<dbReference type="SMART" id="SM00054">
    <property type="entry name" value="EFh"/>
    <property type="match status" value="2"/>
</dbReference>
<dbReference type="EMBL" id="VJMH01000143">
    <property type="protein sequence ID" value="KAF0718504.1"/>
    <property type="molecule type" value="Genomic_DNA"/>
</dbReference>
<keyword evidence="1" id="KW-0106">Calcium</keyword>